<dbReference type="FunFam" id="1.10.287.130:FF:000023">
    <property type="entry name" value="Sensor histidine kinase/response regulator, putative"/>
    <property type="match status" value="1"/>
</dbReference>
<name>A0A9W9PE20_PENCI</name>
<dbReference type="OrthoDB" id="303614at2759"/>
<feature type="compositionally biased region" description="Polar residues" evidence="3">
    <location>
        <begin position="60"/>
        <end position="85"/>
    </location>
</feature>
<dbReference type="PANTHER" id="PTHR43719">
    <property type="entry name" value="TWO-COMPONENT HISTIDINE KINASE"/>
    <property type="match status" value="1"/>
</dbReference>
<dbReference type="InterPro" id="IPR036890">
    <property type="entry name" value="HATPase_C_sf"/>
</dbReference>
<dbReference type="CDD" id="cd17546">
    <property type="entry name" value="REC_hyHK_CKI1_RcsC-like"/>
    <property type="match status" value="1"/>
</dbReference>
<evidence type="ECO:0000313" key="7">
    <source>
        <dbReference type="Proteomes" id="UP001147733"/>
    </source>
</evidence>
<feature type="compositionally biased region" description="Basic and acidic residues" evidence="3">
    <location>
        <begin position="897"/>
        <end position="909"/>
    </location>
</feature>
<feature type="compositionally biased region" description="Polar residues" evidence="3">
    <location>
        <begin position="301"/>
        <end position="318"/>
    </location>
</feature>
<evidence type="ECO:0000259" key="5">
    <source>
        <dbReference type="PROSITE" id="PS50110"/>
    </source>
</evidence>
<dbReference type="GeneID" id="81378706"/>
<sequence length="1229" mass="135688">MEEDPPPAIIESDHSAGRRAREVYRYFKPERLSAIYGDASPSSSTSSSSRRGRDSRGSFATHQRNVPSVSPQPSTSLNSQDSTTCAPLEPLGESMTLGDPSSTLNSFAQLAALRLDVDRVFISVSDRDSQFIVAQAAQNSGHDKYDFLGGGVYNGCSTLDASSWSMCRVSIIPTLLNPTDTIALAPSNRLSGEYNFLVSNDLSQDDRYKDLPFVQEEPKFRFYAGTPLTTESNINMGCFFVLDTKPHDEFTFLERETMGHMGMLIMDFLKTSRLAAEGHRATRLSHGLSLFVEGRSAFADDSQSPVTENADQTSLSEKNTSRSPRNRSRTSDTSSSRSPSRSNGIKSFDFASGQENEESTVPSLTSTHENRSHQSKAKLNRETQRGNTWTFRRAANLIRESLELDGNDGVVFVEAGNDPIPQNGSDSDRSSSFDSADTNKAVHVLALSTESENNFDGMKNKSPVHCSISNLDEDFLRILLRRYNKGRIWSIHRDGMLSSSDSEETDAPPDGQETKSSSSRQIKLNRRKTRETSMLNKCFPGATQVLFVPLWNSASSQWFGGFFCWNTVESNVFNPCVELSSLLGFGSSIMSECNRVDSLIADRQKGDFLGSISHELRSPLHGVLAAAEIMQGTELTPFQASLMETIDACGRTLLDTMNQVLDYSKIVSLERQFRSLNKKRGDRSPKRRYKHRSAAHLDAYKVTDVSVLAEEVVEGVCLGHLQMAKPLGFQTPLPNENNDLDLSRPPVKVDLNFANHDWVYQTAPGALRRIIMNIFSNSMKYTTQGQISLRLDVNESSESGHQQGQKTDLVTLTVSDTGKGISDDFLRGRLFVPFAQENTLASGSGLGLSIVRSLLKSLGGNINVQSQPGNGTTVKVTIPLSRAEPEDCADNQSSVDPMEKESTTNDLRHMGRDFPGRKIAIWGQEPENASKHPFWSAVYFYLTDWYGLEVVSPSSGETIDLLLAEEVPSENDFNEHLACKPSVLVMSSNGAGHETMRVNWLPATKTVNIIHRPFGPNKFGKILRKCLEEQVLPPIDAESSHVSELPERPQTHEQDETNHSVITQSEASSNTTPLTPPTDNDQSNESTKVSETKPEARILVVEDNIVNLKLMLTFLQKRKIPTLDSAENGEMAVAAVKKGLQNYDIIFMDISMPVMDGFEATRNIRAIEKARNGGGKPATIIALTGLSSEKDESAALESGMDLFLTKPVTFKQVTKLLNEWEESNSEKQG</sequence>
<dbReference type="SMART" id="SM00448">
    <property type="entry name" value="REC"/>
    <property type="match status" value="1"/>
</dbReference>
<feature type="region of interest" description="Disordered" evidence="3">
    <location>
        <begin position="416"/>
        <end position="436"/>
    </location>
</feature>
<gene>
    <name evidence="6" type="ORF">N7469_000619</name>
</gene>
<dbReference type="InterPro" id="IPR011006">
    <property type="entry name" value="CheY-like_superfamily"/>
</dbReference>
<dbReference type="InterPro" id="IPR003661">
    <property type="entry name" value="HisK_dim/P_dom"/>
</dbReference>
<keyword evidence="7" id="KW-1185">Reference proteome</keyword>
<dbReference type="Gene3D" id="3.30.565.10">
    <property type="entry name" value="Histidine kinase-like ATPase, C-terminal domain"/>
    <property type="match status" value="1"/>
</dbReference>
<feature type="modified residue" description="4-aspartylphosphate" evidence="2">
    <location>
        <position position="1149"/>
    </location>
</feature>
<dbReference type="InterPro" id="IPR004358">
    <property type="entry name" value="Sig_transdc_His_kin-like_C"/>
</dbReference>
<dbReference type="SUPFAM" id="SSF47384">
    <property type="entry name" value="Homodimeric domain of signal transducing histidine kinase"/>
    <property type="match status" value="1"/>
</dbReference>
<dbReference type="GO" id="GO:0000155">
    <property type="term" value="F:phosphorelay sensor kinase activity"/>
    <property type="evidence" value="ECO:0007669"/>
    <property type="project" value="InterPro"/>
</dbReference>
<dbReference type="SUPFAM" id="SSF52172">
    <property type="entry name" value="CheY-like"/>
    <property type="match status" value="1"/>
</dbReference>
<dbReference type="Pfam" id="PF00512">
    <property type="entry name" value="HisKA"/>
    <property type="match status" value="1"/>
</dbReference>
<dbReference type="RefSeq" id="XP_056505296.1">
    <property type="nucleotide sequence ID" value="XM_056639539.1"/>
</dbReference>
<feature type="region of interest" description="Disordered" evidence="3">
    <location>
        <begin position="299"/>
        <end position="385"/>
    </location>
</feature>
<comment type="caution">
    <text evidence="6">The sequence shown here is derived from an EMBL/GenBank/DDBJ whole genome shotgun (WGS) entry which is preliminary data.</text>
</comment>
<evidence type="ECO:0000256" key="3">
    <source>
        <dbReference type="SAM" id="MobiDB-lite"/>
    </source>
</evidence>
<dbReference type="SUPFAM" id="SSF55874">
    <property type="entry name" value="ATPase domain of HSP90 chaperone/DNA topoisomerase II/histidine kinase"/>
    <property type="match status" value="1"/>
</dbReference>
<dbReference type="EMBL" id="JAPQKT010000001">
    <property type="protein sequence ID" value="KAJ5242292.1"/>
    <property type="molecule type" value="Genomic_DNA"/>
</dbReference>
<dbReference type="Gene3D" id="1.10.287.130">
    <property type="match status" value="1"/>
</dbReference>
<dbReference type="SMART" id="SM00388">
    <property type="entry name" value="HisKA"/>
    <property type="match status" value="1"/>
</dbReference>
<keyword evidence="1 2" id="KW-0597">Phosphoprotein</keyword>
<dbReference type="InterPro" id="IPR050956">
    <property type="entry name" value="2C_system_His_kinase"/>
</dbReference>
<dbReference type="Proteomes" id="UP001147733">
    <property type="component" value="Unassembled WGS sequence"/>
</dbReference>
<dbReference type="InterPro" id="IPR005467">
    <property type="entry name" value="His_kinase_dom"/>
</dbReference>
<accession>A0A9W9PE20</accession>
<feature type="compositionally biased region" description="Low complexity" evidence="3">
    <location>
        <begin position="40"/>
        <end position="49"/>
    </location>
</feature>
<feature type="region of interest" description="Disordered" evidence="3">
    <location>
        <begin position="1037"/>
        <end position="1091"/>
    </location>
</feature>
<dbReference type="InterPro" id="IPR001789">
    <property type="entry name" value="Sig_transdc_resp-reg_receiver"/>
</dbReference>
<evidence type="ECO:0000256" key="1">
    <source>
        <dbReference type="ARBA" id="ARBA00022553"/>
    </source>
</evidence>
<dbReference type="InterPro" id="IPR003594">
    <property type="entry name" value="HATPase_dom"/>
</dbReference>
<feature type="compositionally biased region" description="Polar residues" evidence="3">
    <location>
        <begin position="1059"/>
        <end position="1070"/>
    </location>
</feature>
<dbReference type="PROSITE" id="PS50110">
    <property type="entry name" value="RESPONSE_REGULATORY"/>
    <property type="match status" value="1"/>
</dbReference>
<dbReference type="PROSITE" id="PS50109">
    <property type="entry name" value="HIS_KIN"/>
    <property type="match status" value="1"/>
</dbReference>
<evidence type="ECO:0000256" key="2">
    <source>
        <dbReference type="PROSITE-ProRule" id="PRU00169"/>
    </source>
</evidence>
<dbReference type="Pfam" id="PF02518">
    <property type="entry name" value="HATPase_c"/>
    <property type="match status" value="1"/>
</dbReference>
<dbReference type="SMART" id="SM00387">
    <property type="entry name" value="HATPase_c"/>
    <property type="match status" value="1"/>
</dbReference>
<feature type="region of interest" description="Disordered" evidence="3">
    <location>
        <begin position="497"/>
        <end position="526"/>
    </location>
</feature>
<dbReference type="AlphaFoldDB" id="A0A9W9PE20"/>
<dbReference type="PANTHER" id="PTHR43719:SF72">
    <property type="entry name" value="HISTIDINE KINASE_RESPONSE REGULATOR, PUTATIVE (AFU_ORTHOLOGUE AFUA_8G06140)-RELATED"/>
    <property type="match status" value="1"/>
</dbReference>
<dbReference type="Pfam" id="PF00072">
    <property type="entry name" value="Response_reg"/>
    <property type="match status" value="1"/>
</dbReference>
<organism evidence="6 7">
    <name type="scientific">Penicillium citrinum</name>
    <dbReference type="NCBI Taxonomy" id="5077"/>
    <lineage>
        <taxon>Eukaryota</taxon>
        <taxon>Fungi</taxon>
        <taxon>Dikarya</taxon>
        <taxon>Ascomycota</taxon>
        <taxon>Pezizomycotina</taxon>
        <taxon>Eurotiomycetes</taxon>
        <taxon>Eurotiomycetidae</taxon>
        <taxon>Eurotiales</taxon>
        <taxon>Aspergillaceae</taxon>
        <taxon>Penicillium</taxon>
    </lineage>
</organism>
<reference evidence="6" key="1">
    <citation type="submission" date="2022-11" db="EMBL/GenBank/DDBJ databases">
        <authorList>
            <person name="Petersen C."/>
        </authorList>
    </citation>
    <scope>NUCLEOTIDE SEQUENCE</scope>
    <source>
        <strain evidence="6">IBT 23319</strain>
    </source>
</reference>
<feature type="domain" description="Histidine kinase" evidence="4">
    <location>
        <begin position="611"/>
        <end position="882"/>
    </location>
</feature>
<feature type="compositionally biased region" description="Low complexity" evidence="3">
    <location>
        <begin position="331"/>
        <end position="343"/>
    </location>
</feature>
<evidence type="ECO:0000259" key="4">
    <source>
        <dbReference type="PROSITE" id="PS50109"/>
    </source>
</evidence>
<dbReference type="Gene3D" id="3.40.50.2300">
    <property type="match status" value="1"/>
</dbReference>
<feature type="region of interest" description="Disordered" evidence="3">
    <location>
        <begin position="35"/>
        <end position="97"/>
    </location>
</feature>
<dbReference type="CDD" id="cd00082">
    <property type="entry name" value="HisKA"/>
    <property type="match status" value="1"/>
</dbReference>
<reference evidence="6" key="2">
    <citation type="journal article" date="2023" name="IMA Fungus">
        <title>Comparative genomic study of the Penicillium genus elucidates a diverse pangenome and 15 lateral gene transfer events.</title>
        <authorList>
            <person name="Petersen C."/>
            <person name="Sorensen T."/>
            <person name="Nielsen M.R."/>
            <person name="Sondergaard T.E."/>
            <person name="Sorensen J.L."/>
            <person name="Fitzpatrick D.A."/>
            <person name="Frisvad J.C."/>
            <person name="Nielsen K.L."/>
        </authorList>
    </citation>
    <scope>NUCLEOTIDE SEQUENCE</scope>
    <source>
        <strain evidence="6">IBT 23319</strain>
    </source>
</reference>
<dbReference type="PRINTS" id="PR00344">
    <property type="entry name" value="BCTRLSENSOR"/>
</dbReference>
<feature type="region of interest" description="Disordered" evidence="3">
    <location>
        <begin position="884"/>
        <end position="909"/>
    </location>
</feature>
<dbReference type="InterPro" id="IPR036097">
    <property type="entry name" value="HisK_dim/P_sf"/>
</dbReference>
<proteinExistence type="predicted"/>
<protein>
    <submittedName>
        <fullName evidence="6">Uncharacterized protein</fullName>
    </submittedName>
</protein>
<feature type="domain" description="Response regulatory" evidence="5">
    <location>
        <begin position="1097"/>
        <end position="1221"/>
    </location>
</feature>
<dbReference type="SUPFAM" id="SSF55781">
    <property type="entry name" value="GAF domain-like"/>
    <property type="match status" value="1"/>
</dbReference>
<feature type="compositionally biased region" description="Basic and acidic residues" evidence="3">
    <location>
        <begin position="1038"/>
        <end position="1058"/>
    </location>
</feature>
<evidence type="ECO:0000313" key="6">
    <source>
        <dbReference type="EMBL" id="KAJ5242292.1"/>
    </source>
</evidence>